<dbReference type="Pfam" id="PF00440">
    <property type="entry name" value="TetR_N"/>
    <property type="match status" value="1"/>
</dbReference>
<accession>A0ABV9A2A3</accession>
<dbReference type="Proteomes" id="UP001595997">
    <property type="component" value="Unassembled WGS sequence"/>
</dbReference>
<evidence type="ECO:0000259" key="6">
    <source>
        <dbReference type="PROSITE" id="PS50977"/>
    </source>
</evidence>
<keyword evidence="8" id="KW-1185">Reference proteome</keyword>
<reference evidence="8" key="1">
    <citation type="journal article" date="2019" name="Int. J. Syst. Evol. Microbiol.">
        <title>The Global Catalogue of Microorganisms (GCM) 10K type strain sequencing project: providing services to taxonomists for standard genome sequencing and annotation.</title>
        <authorList>
            <consortium name="The Broad Institute Genomics Platform"/>
            <consortium name="The Broad Institute Genome Sequencing Center for Infectious Disease"/>
            <person name="Wu L."/>
            <person name="Ma J."/>
        </authorList>
    </citation>
    <scope>NUCLEOTIDE SEQUENCE [LARGE SCALE GENOMIC DNA]</scope>
    <source>
        <strain evidence="8">CGMCC 4.7357</strain>
    </source>
</reference>
<dbReference type="Pfam" id="PF16859">
    <property type="entry name" value="TetR_C_11"/>
    <property type="match status" value="1"/>
</dbReference>
<feature type="DNA-binding region" description="H-T-H motif" evidence="4">
    <location>
        <begin position="49"/>
        <end position="68"/>
    </location>
</feature>
<dbReference type="Gene3D" id="1.10.357.10">
    <property type="entry name" value="Tetracycline Repressor, domain 2"/>
    <property type="match status" value="1"/>
</dbReference>
<evidence type="ECO:0000256" key="5">
    <source>
        <dbReference type="SAM" id="MobiDB-lite"/>
    </source>
</evidence>
<dbReference type="PRINTS" id="PR00455">
    <property type="entry name" value="HTHTETR"/>
</dbReference>
<dbReference type="InterPro" id="IPR011075">
    <property type="entry name" value="TetR_C"/>
</dbReference>
<sequence>MPSASSGPSAPRAREFRTPDASRRSERSRRAILDASMELVGEVGYNKLTIEAVAARAGVGKQTIYRWWPSKAAVLLDAFTTVVTNAEYEAGIPDTGDLEADLKQVLRATVDEFTDASFEAPYRALAVAGAADEELSKEFLERLMEPGMEVYTRRLRSAQEAGQIAEDIDIGLAVEMLLGPFQQRWLQRTGTLTHEFTDALVELVLRGLAPR</sequence>
<dbReference type="InterPro" id="IPR001647">
    <property type="entry name" value="HTH_TetR"/>
</dbReference>
<keyword evidence="1" id="KW-0805">Transcription regulation</keyword>
<proteinExistence type="predicted"/>
<keyword evidence="3" id="KW-0804">Transcription</keyword>
<organism evidence="7 8">
    <name type="scientific">Streptomyces ovatisporus</name>
    <dbReference type="NCBI Taxonomy" id="1128682"/>
    <lineage>
        <taxon>Bacteria</taxon>
        <taxon>Bacillati</taxon>
        <taxon>Actinomycetota</taxon>
        <taxon>Actinomycetes</taxon>
        <taxon>Kitasatosporales</taxon>
        <taxon>Streptomycetaceae</taxon>
        <taxon>Streptomyces</taxon>
    </lineage>
</organism>
<feature type="region of interest" description="Disordered" evidence="5">
    <location>
        <begin position="1"/>
        <end position="28"/>
    </location>
</feature>
<dbReference type="InterPro" id="IPR036271">
    <property type="entry name" value="Tet_transcr_reg_TetR-rel_C_sf"/>
</dbReference>
<feature type="domain" description="HTH tetR-type" evidence="6">
    <location>
        <begin position="26"/>
        <end position="86"/>
    </location>
</feature>
<name>A0ABV9A2A3_9ACTN</name>
<feature type="compositionally biased region" description="Low complexity" evidence="5">
    <location>
        <begin position="1"/>
        <end position="11"/>
    </location>
</feature>
<dbReference type="SUPFAM" id="SSF46689">
    <property type="entry name" value="Homeodomain-like"/>
    <property type="match status" value="1"/>
</dbReference>
<protein>
    <submittedName>
        <fullName evidence="7">TetR/AcrR family transcriptional regulator</fullName>
    </submittedName>
</protein>
<dbReference type="InterPro" id="IPR050109">
    <property type="entry name" value="HTH-type_TetR-like_transc_reg"/>
</dbReference>
<dbReference type="SUPFAM" id="SSF48498">
    <property type="entry name" value="Tetracyclin repressor-like, C-terminal domain"/>
    <property type="match status" value="1"/>
</dbReference>
<dbReference type="PANTHER" id="PTHR30055:SF148">
    <property type="entry name" value="TETR-FAMILY TRANSCRIPTIONAL REGULATOR"/>
    <property type="match status" value="1"/>
</dbReference>
<feature type="compositionally biased region" description="Basic and acidic residues" evidence="5">
    <location>
        <begin position="12"/>
        <end position="28"/>
    </location>
</feature>
<evidence type="ECO:0000256" key="4">
    <source>
        <dbReference type="PROSITE-ProRule" id="PRU00335"/>
    </source>
</evidence>
<comment type="caution">
    <text evidence="7">The sequence shown here is derived from an EMBL/GenBank/DDBJ whole genome shotgun (WGS) entry which is preliminary data.</text>
</comment>
<keyword evidence="2 4" id="KW-0238">DNA-binding</keyword>
<evidence type="ECO:0000256" key="1">
    <source>
        <dbReference type="ARBA" id="ARBA00023015"/>
    </source>
</evidence>
<dbReference type="PANTHER" id="PTHR30055">
    <property type="entry name" value="HTH-TYPE TRANSCRIPTIONAL REGULATOR RUTR"/>
    <property type="match status" value="1"/>
</dbReference>
<dbReference type="EMBL" id="JBHSFH010000003">
    <property type="protein sequence ID" value="MFC4493005.1"/>
    <property type="molecule type" value="Genomic_DNA"/>
</dbReference>
<dbReference type="RefSeq" id="WP_386441538.1">
    <property type="nucleotide sequence ID" value="NZ_JBHSFH010000003.1"/>
</dbReference>
<gene>
    <name evidence="7" type="ORF">ACFPA8_02495</name>
</gene>
<dbReference type="Gene3D" id="1.10.10.60">
    <property type="entry name" value="Homeodomain-like"/>
    <property type="match status" value="1"/>
</dbReference>
<dbReference type="InterPro" id="IPR009057">
    <property type="entry name" value="Homeodomain-like_sf"/>
</dbReference>
<evidence type="ECO:0000256" key="3">
    <source>
        <dbReference type="ARBA" id="ARBA00023163"/>
    </source>
</evidence>
<evidence type="ECO:0000256" key="2">
    <source>
        <dbReference type="ARBA" id="ARBA00023125"/>
    </source>
</evidence>
<evidence type="ECO:0000313" key="8">
    <source>
        <dbReference type="Proteomes" id="UP001595997"/>
    </source>
</evidence>
<evidence type="ECO:0000313" key="7">
    <source>
        <dbReference type="EMBL" id="MFC4493005.1"/>
    </source>
</evidence>
<dbReference type="PROSITE" id="PS50977">
    <property type="entry name" value="HTH_TETR_2"/>
    <property type="match status" value="1"/>
</dbReference>